<dbReference type="Gene3D" id="1.20.120.450">
    <property type="entry name" value="dinb family like domain"/>
    <property type="match status" value="1"/>
</dbReference>
<dbReference type="InterPro" id="IPR017517">
    <property type="entry name" value="Maleyloyr_isom"/>
</dbReference>
<evidence type="ECO:0000259" key="2">
    <source>
        <dbReference type="Pfam" id="PF11716"/>
    </source>
</evidence>
<dbReference type="Proteomes" id="UP000183413">
    <property type="component" value="Unassembled WGS sequence"/>
</dbReference>
<dbReference type="EMBL" id="FOVH01000011">
    <property type="protein sequence ID" value="SFP00769.1"/>
    <property type="molecule type" value="Genomic_DNA"/>
</dbReference>
<evidence type="ECO:0000313" key="4">
    <source>
        <dbReference type="Proteomes" id="UP000183413"/>
    </source>
</evidence>
<organism evidence="3 4">
    <name type="scientific">Actinomadura madurae</name>
    <dbReference type="NCBI Taxonomy" id="1993"/>
    <lineage>
        <taxon>Bacteria</taxon>
        <taxon>Bacillati</taxon>
        <taxon>Actinomycetota</taxon>
        <taxon>Actinomycetes</taxon>
        <taxon>Streptosporangiales</taxon>
        <taxon>Thermomonosporaceae</taxon>
        <taxon>Actinomadura</taxon>
    </lineage>
</organism>
<dbReference type="AlphaFoldDB" id="A0A1I5LTT6"/>
<feature type="domain" description="Mycothiol-dependent maleylpyruvate isomerase metal-binding" evidence="2">
    <location>
        <begin position="7"/>
        <end position="138"/>
    </location>
</feature>
<protein>
    <submittedName>
        <fullName evidence="3">TIGR03086 family protein</fullName>
    </submittedName>
</protein>
<evidence type="ECO:0000313" key="3">
    <source>
        <dbReference type="EMBL" id="SFP00769.1"/>
    </source>
</evidence>
<dbReference type="InterPro" id="IPR024344">
    <property type="entry name" value="MDMPI_metal-binding"/>
</dbReference>
<dbReference type="InParanoid" id="A0A1I5LTT6"/>
<keyword evidence="4" id="KW-1185">Reference proteome</keyword>
<dbReference type="Pfam" id="PF11716">
    <property type="entry name" value="MDMPI_N"/>
    <property type="match status" value="1"/>
</dbReference>
<dbReference type="InterPro" id="IPR034660">
    <property type="entry name" value="DinB/YfiT-like"/>
</dbReference>
<reference evidence="3 4" key="1">
    <citation type="submission" date="2016-10" db="EMBL/GenBank/DDBJ databases">
        <authorList>
            <person name="de Groot N.N."/>
        </authorList>
    </citation>
    <scope>NUCLEOTIDE SEQUENCE [LARGE SCALE GENOMIC DNA]</scope>
    <source>
        <strain evidence="3 4">DSM 43067</strain>
    </source>
</reference>
<gene>
    <name evidence="3" type="ORF">SAMN04489713_11123</name>
</gene>
<dbReference type="STRING" id="1993.SAMN04489713_11123"/>
<dbReference type="RefSeq" id="WP_021597236.1">
    <property type="nucleotide sequence ID" value="NZ_FOVH01000011.1"/>
</dbReference>
<dbReference type="eggNOG" id="ENOG5032B92">
    <property type="taxonomic scope" value="Bacteria"/>
</dbReference>
<dbReference type="NCBIfam" id="TIGR03086">
    <property type="entry name" value="TIGR03086 family metal-binding protein"/>
    <property type="match status" value="1"/>
</dbReference>
<sequence>MTPMPDLAPATRRMAALLAGVRDFQLDQPTPCADTSLGALIDHVNGLTLAFTWAAKKDYPEGGTQPPSTDRPGIDDEAPLLPPDWRTRMPEQLDALADAWRDPAAWEGMTHAGGIDLPGADAGNVAMNELVVHGWDIARASGQPYEVSAEEIESCLAFVAPSVEQSGGKGVPGLFGPAVDVPEDAPALDRLIAMTGRDPSWTAERN</sequence>
<dbReference type="SUPFAM" id="SSF109854">
    <property type="entry name" value="DinB/YfiT-like putative metalloenzymes"/>
    <property type="match status" value="1"/>
</dbReference>
<dbReference type="NCBIfam" id="TIGR03083">
    <property type="entry name" value="maleylpyruvate isomerase family mycothiol-dependent enzyme"/>
    <property type="match status" value="1"/>
</dbReference>
<dbReference type="InterPro" id="IPR017520">
    <property type="entry name" value="CHP03086"/>
</dbReference>
<evidence type="ECO:0000256" key="1">
    <source>
        <dbReference type="SAM" id="MobiDB-lite"/>
    </source>
</evidence>
<name>A0A1I5LTT6_9ACTN</name>
<dbReference type="GO" id="GO:0046872">
    <property type="term" value="F:metal ion binding"/>
    <property type="evidence" value="ECO:0007669"/>
    <property type="project" value="InterPro"/>
</dbReference>
<proteinExistence type="predicted"/>
<feature type="region of interest" description="Disordered" evidence="1">
    <location>
        <begin position="58"/>
        <end position="81"/>
    </location>
</feature>
<accession>A0A1I5LTT6</accession>